<dbReference type="PROSITE" id="PS50191">
    <property type="entry name" value="CRAL_TRIO"/>
    <property type="match status" value="1"/>
</dbReference>
<reference evidence="6 7" key="2">
    <citation type="submission" date="2018-07" db="EMBL/GenBank/DDBJ databases">
        <title>Genome sequencing of oomycete isolates from Chile give support for New Zealand origin for Phytophthora kernoviae and make available the first Nothophytophthora sp. genome.</title>
        <authorList>
            <person name="Studholme D.J."/>
            <person name="Sanfuentes E."/>
            <person name="Panda P."/>
            <person name="Hill R."/>
            <person name="Sambles C."/>
            <person name="Grant M."/>
            <person name="Williams N.M."/>
            <person name="Mcdougal R.L."/>
        </authorList>
    </citation>
    <scope>NUCLEOTIDE SEQUENCE [LARGE SCALE GENOMIC DNA]</scope>
    <source>
        <strain evidence="4">Chile2</strain>
        <strain evidence="5">Chile4</strain>
    </source>
</reference>
<proteinExistence type="predicted"/>
<evidence type="ECO:0000313" key="6">
    <source>
        <dbReference type="Proteomes" id="UP000285624"/>
    </source>
</evidence>
<evidence type="ECO:0000313" key="5">
    <source>
        <dbReference type="EMBL" id="RLN77737.1"/>
    </source>
</evidence>
<evidence type="ECO:0000313" key="2">
    <source>
        <dbReference type="EMBL" id="KAG2522807.1"/>
    </source>
</evidence>
<dbReference type="InterPro" id="IPR036865">
    <property type="entry name" value="CRAL-TRIO_dom_sf"/>
</dbReference>
<dbReference type="SUPFAM" id="SSF52087">
    <property type="entry name" value="CRAL/TRIO domain"/>
    <property type="match status" value="1"/>
</dbReference>
<evidence type="ECO:0000313" key="4">
    <source>
        <dbReference type="EMBL" id="RLN37915.1"/>
    </source>
</evidence>
<dbReference type="PANTHER" id="PTHR45657">
    <property type="entry name" value="CRAL-TRIO DOMAIN-CONTAINING PROTEIN YKL091C-RELATED"/>
    <property type="match status" value="1"/>
</dbReference>
<comment type="caution">
    <text evidence="5">The sequence shown here is derived from an EMBL/GenBank/DDBJ whole genome shotgun (WGS) entry which is preliminary data.</text>
</comment>
<dbReference type="Proteomes" id="UP000285624">
    <property type="component" value="Unassembled WGS sequence"/>
</dbReference>
<dbReference type="Pfam" id="PF00650">
    <property type="entry name" value="CRAL_TRIO"/>
    <property type="match status" value="1"/>
</dbReference>
<dbReference type="Proteomes" id="UP000792063">
    <property type="component" value="Unassembled WGS sequence"/>
</dbReference>
<dbReference type="Proteomes" id="UP000785171">
    <property type="component" value="Unassembled WGS sequence"/>
</dbReference>
<evidence type="ECO:0000313" key="7">
    <source>
        <dbReference type="Proteomes" id="UP000285883"/>
    </source>
</evidence>
<gene>
    <name evidence="4" type="ORF">BBI17_002945</name>
    <name evidence="5" type="ORF">BBO99_00006520</name>
    <name evidence="3" type="ORF">JM16_002560</name>
    <name evidence="2" type="ORF">JM18_005955</name>
</gene>
<organism evidence="5 6">
    <name type="scientific">Phytophthora kernoviae</name>
    <dbReference type="NCBI Taxonomy" id="325452"/>
    <lineage>
        <taxon>Eukaryota</taxon>
        <taxon>Sar</taxon>
        <taxon>Stramenopiles</taxon>
        <taxon>Oomycota</taxon>
        <taxon>Peronosporomycetes</taxon>
        <taxon>Peronosporales</taxon>
        <taxon>Peronosporaceae</taxon>
        <taxon>Phytophthora</taxon>
    </lineage>
</organism>
<dbReference type="STRING" id="325452.A0A3R7J5G9"/>
<dbReference type="PANTHER" id="PTHR45657:SF1">
    <property type="entry name" value="CRAL-TRIO DOMAIN-CONTAINING PROTEIN YKL091C-RELATED"/>
    <property type="match status" value="1"/>
</dbReference>
<reference evidence="2" key="3">
    <citation type="submission" date="2020-06" db="EMBL/GenBank/DDBJ databases">
        <authorList>
            <person name="Studholme D.J."/>
        </authorList>
    </citation>
    <scope>NUCLEOTIDE SEQUENCE</scope>
    <source>
        <strain evidence="3">NZFS 2646</strain>
        <strain evidence="2">NZFS 3630</strain>
    </source>
</reference>
<accession>A0A3R7J5G9</accession>
<dbReference type="EMBL" id="JPWU03000200">
    <property type="protein sequence ID" value="KAG2522807.1"/>
    <property type="molecule type" value="Genomic_DNA"/>
</dbReference>
<dbReference type="AlphaFoldDB" id="A0A3R7J5G9"/>
<dbReference type="InterPro" id="IPR051026">
    <property type="entry name" value="PI/PC_transfer"/>
</dbReference>
<keyword evidence="6" id="KW-1185">Reference proteome</keyword>
<dbReference type="EMBL" id="MAYM02000511">
    <property type="protein sequence ID" value="RLN37915.1"/>
    <property type="molecule type" value="Genomic_DNA"/>
</dbReference>
<feature type="domain" description="CRAL-TRIO" evidence="1">
    <location>
        <begin position="80"/>
        <end position="257"/>
    </location>
</feature>
<evidence type="ECO:0000313" key="3">
    <source>
        <dbReference type="EMBL" id="KAG2528721.1"/>
    </source>
</evidence>
<name>A0A3R7J5G9_9STRA</name>
<dbReference type="EMBL" id="JPWV03000036">
    <property type="protein sequence ID" value="KAG2528721.1"/>
    <property type="molecule type" value="Genomic_DNA"/>
</dbReference>
<protein>
    <recommendedName>
        <fullName evidence="1">CRAL-TRIO domain-containing protein</fullName>
    </recommendedName>
</protein>
<dbReference type="CDD" id="cd00170">
    <property type="entry name" value="SEC14"/>
    <property type="match status" value="1"/>
</dbReference>
<reference evidence="2" key="1">
    <citation type="journal article" date="2015" name="Genom Data">
        <title>Genome sequences of six Phytophthora species associated with forests in New Zealand.</title>
        <authorList>
            <person name="Studholme D.J."/>
            <person name="McDougal R.L."/>
            <person name="Sambles C."/>
            <person name="Hansen E."/>
            <person name="Hardy G."/>
            <person name="Grant M."/>
            <person name="Ganley R.J."/>
            <person name="Williams N.M."/>
        </authorList>
    </citation>
    <scope>NUCLEOTIDE SEQUENCE</scope>
    <source>
        <strain evidence="3">NZFS 2646</strain>
        <strain evidence="2">NZFS 3630</strain>
    </source>
</reference>
<evidence type="ECO:0000259" key="1">
    <source>
        <dbReference type="PROSITE" id="PS50191"/>
    </source>
</evidence>
<dbReference type="Gene3D" id="3.40.525.10">
    <property type="entry name" value="CRAL-TRIO lipid binding domain"/>
    <property type="match status" value="1"/>
</dbReference>
<dbReference type="InterPro" id="IPR001251">
    <property type="entry name" value="CRAL-TRIO_dom"/>
</dbReference>
<sequence length="299" mass="33829">MSLIENEEAQPLAADDQQYFEAVKAEFGEVCTDDLAMRVARAYRGVKKNRLQFTIAETKKILDARAAFDVDTILKRDLPMTKMYNECWPVFLYGEDKEGHVVTVDRLSDINSDGLFKTFKHVNDIIPHRWQYMERIQWEKVAISKRLGRRVYKHICIVDLKGLSLKLLAPSVISHLKPIFDVGQFYYPETLHCLYVVNAPFIFYSAWKAISTIIQPETREKIQVFKDVKSFAEVAQNHGIPLSSLPTFLGGSHPGRVLNNTFTASMPDTPFPGPAVSTTETEEIVSQDAPAGLEVVSSN</sequence>
<dbReference type="EMBL" id="MBDN02000229">
    <property type="protein sequence ID" value="RLN77737.1"/>
    <property type="molecule type" value="Genomic_DNA"/>
</dbReference>
<dbReference type="Proteomes" id="UP000285883">
    <property type="component" value="Unassembled WGS sequence"/>
</dbReference>
<dbReference type="SMART" id="SM00516">
    <property type="entry name" value="SEC14"/>
    <property type="match status" value="1"/>
</dbReference>